<sequence length="74" mass="8448">MIEYSSSADDNEPLLEKGEKIQFKTLDFVTLGFLKLIGNIVGKAHLRKALHQWISANSLKETDRLSMIQCRKID</sequence>
<dbReference type="EMBL" id="CMVM020000076">
    <property type="status" value="NOT_ANNOTATED_CDS"/>
    <property type="molecule type" value="Genomic_DNA"/>
</dbReference>
<dbReference type="EnsemblMetazoa" id="OVOC3038.1">
    <property type="protein sequence ID" value="OVOC3038.1"/>
    <property type="gene ID" value="WBGene00239847"/>
</dbReference>
<reference evidence="2" key="1">
    <citation type="submission" date="2013-10" db="EMBL/GenBank/DDBJ databases">
        <title>Genome sequencing of Onchocerca volvulus.</title>
        <authorList>
            <person name="Cotton J."/>
            <person name="Tsai J."/>
            <person name="Stanley E."/>
            <person name="Tracey A."/>
            <person name="Holroyd N."/>
            <person name="Lustigman S."/>
            <person name="Berriman M."/>
        </authorList>
    </citation>
    <scope>NUCLEOTIDE SEQUENCE</scope>
</reference>
<proteinExistence type="predicted"/>
<name>A0A8R1XT01_ONCVO</name>
<reference evidence="1" key="2">
    <citation type="submission" date="2022-06" db="UniProtKB">
        <authorList>
            <consortium name="EnsemblMetazoa"/>
        </authorList>
    </citation>
    <scope>IDENTIFICATION</scope>
</reference>
<protein>
    <submittedName>
        <fullName evidence="1">Uncharacterized protein</fullName>
    </submittedName>
</protein>
<evidence type="ECO:0000313" key="1">
    <source>
        <dbReference type="EnsemblMetazoa" id="OVOC3038.1"/>
    </source>
</evidence>
<organism evidence="1 2">
    <name type="scientific">Onchocerca volvulus</name>
    <dbReference type="NCBI Taxonomy" id="6282"/>
    <lineage>
        <taxon>Eukaryota</taxon>
        <taxon>Metazoa</taxon>
        <taxon>Ecdysozoa</taxon>
        <taxon>Nematoda</taxon>
        <taxon>Chromadorea</taxon>
        <taxon>Rhabditida</taxon>
        <taxon>Spirurina</taxon>
        <taxon>Spiruromorpha</taxon>
        <taxon>Filarioidea</taxon>
        <taxon>Onchocercidae</taxon>
        <taxon>Onchocerca</taxon>
    </lineage>
</organism>
<accession>A0A8R1XT01</accession>
<dbReference type="OMA" id="QFRILDF"/>
<dbReference type="Proteomes" id="UP000024404">
    <property type="component" value="Unassembled WGS sequence"/>
</dbReference>
<dbReference type="AlphaFoldDB" id="A0A8R1XT01"/>
<keyword evidence="2" id="KW-1185">Reference proteome</keyword>
<evidence type="ECO:0000313" key="2">
    <source>
        <dbReference type="Proteomes" id="UP000024404"/>
    </source>
</evidence>